<organism evidence="2">
    <name type="scientific">Arion vulgaris</name>
    <dbReference type="NCBI Taxonomy" id="1028688"/>
    <lineage>
        <taxon>Eukaryota</taxon>
        <taxon>Metazoa</taxon>
        <taxon>Spiralia</taxon>
        <taxon>Lophotrochozoa</taxon>
        <taxon>Mollusca</taxon>
        <taxon>Gastropoda</taxon>
        <taxon>Heterobranchia</taxon>
        <taxon>Euthyneura</taxon>
        <taxon>Panpulmonata</taxon>
        <taxon>Eupulmonata</taxon>
        <taxon>Stylommatophora</taxon>
        <taxon>Helicina</taxon>
        <taxon>Arionoidea</taxon>
        <taxon>Arionidae</taxon>
        <taxon>Arion</taxon>
    </lineage>
</organism>
<sequence>MKSIMISFRYLGTLLILTPLKCMLATIQARISDIVIMIMFKQKYEPISGILVAALGVDSARRSSRTKKARKMLIPNVSLAGDSGGIQKMTVVSSDNSAH</sequence>
<feature type="non-terminal residue" evidence="2">
    <location>
        <position position="99"/>
    </location>
</feature>
<proteinExistence type="predicted"/>
<feature type="signal peptide" evidence="1">
    <location>
        <begin position="1"/>
        <end position="29"/>
    </location>
</feature>
<evidence type="ECO:0000313" key="2">
    <source>
        <dbReference type="EMBL" id="CEK61311.1"/>
    </source>
</evidence>
<evidence type="ECO:0008006" key="3">
    <source>
        <dbReference type="Google" id="ProtNLM"/>
    </source>
</evidence>
<gene>
    <name evidence="2" type="primary">ORF41914</name>
</gene>
<keyword evidence="1" id="KW-0732">Signal</keyword>
<protein>
    <recommendedName>
        <fullName evidence="3">Secreted protein</fullName>
    </recommendedName>
</protein>
<dbReference type="AlphaFoldDB" id="A0A0B6Z038"/>
<evidence type="ECO:0000256" key="1">
    <source>
        <dbReference type="SAM" id="SignalP"/>
    </source>
</evidence>
<reference evidence="2" key="1">
    <citation type="submission" date="2014-12" db="EMBL/GenBank/DDBJ databases">
        <title>Insight into the proteome of Arion vulgaris.</title>
        <authorList>
            <person name="Aradska J."/>
            <person name="Bulat T."/>
            <person name="Smidak R."/>
            <person name="Sarate P."/>
            <person name="Gangsoo J."/>
            <person name="Sialana F."/>
            <person name="Bilban M."/>
            <person name="Lubec G."/>
        </authorList>
    </citation>
    <scope>NUCLEOTIDE SEQUENCE</scope>
    <source>
        <tissue evidence="2">Skin</tissue>
    </source>
</reference>
<dbReference type="EMBL" id="HACG01014446">
    <property type="protein sequence ID" value="CEK61311.1"/>
    <property type="molecule type" value="Transcribed_RNA"/>
</dbReference>
<accession>A0A0B6Z038</accession>
<name>A0A0B6Z038_9EUPU</name>
<feature type="chain" id="PRO_5002110640" description="Secreted protein" evidence="1">
    <location>
        <begin position="30"/>
        <end position="99"/>
    </location>
</feature>